<protein>
    <submittedName>
        <fullName evidence="3">Uncharacterized protein</fullName>
    </submittedName>
</protein>
<keyword evidence="2" id="KW-0472">Membrane</keyword>
<keyword evidence="4" id="KW-1185">Reference proteome</keyword>
<accession>A0A550D070</accession>
<name>A0A550D070_9AGAR</name>
<feature type="compositionally biased region" description="Low complexity" evidence="1">
    <location>
        <begin position="198"/>
        <end position="213"/>
    </location>
</feature>
<feature type="compositionally biased region" description="Basic and acidic residues" evidence="1">
    <location>
        <begin position="313"/>
        <end position="322"/>
    </location>
</feature>
<proteinExistence type="predicted"/>
<organism evidence="3 4">
    <name type="scientific">Schizophyllum amplum</name>
    <dbReference type="NCBI Taxonomy" id="97359"/>
    <lineage>
        <taxon>Eukaryota</taxon>
        <taxon>Fungi</taxon>
        <taxon>Dikarya</taxon>
        <taxon>Basidiomycota</taxon>
        <taxon>Agaricomycotina</taxon>
        <taxon>Agaricomycetes</taxon>
        <taxon>Agaricomycetidae</taxon>
        <taxon>Agaricales</taxon>
        <taxon>Schizophyllaceae</taxon>
        <taxon>Schizophyllum</taxon>
    </lineage>
</organism>
<sequence>MRGYRPRSSRERTRTSSNFLGRIGHALRGRSRSISSREAGTRLSRQRVTSAPPRDRMHGADNRRQDSQGDRAQPRGRFLSLTRIFHRRGRPVRDTPSHGTPRQIQRQPVYVTPRPPRPTVAYNDDVVFHSASTRRSLEHGRSPMIIVDEVDGHGSSRTSSISRESSDSHSRSLAMYMAAREPSHVGHRARGGRTSRDSVSAVTSSAGAVPAPSRLRRSSGRQQSLNRTPQNMSDGPGLVHTASSMQRDGEQNDRAGSSARRTANDPAQPTSSRRRASSAAPRMRTPSAADIATPAGDTVPSAPLARSAPPQEGHAEATRVEHVMSQSSPTLLIQLQSAFQDFGLPHQAGTPPAVPTARVIRVETTGGPLLHILSSSSELPSSYASQGTTTNTGTTTNSSSTSKSSVATNAVNNPPVQTRPTLLHLFCFWFFLCFLAMFMIVWPLANKLHARVDDSPEFVRVLYYL</sequence>
<feature type="compositionally biased region" description="Low complexity" evidence="1">
    <location>
        <begin position="379"/>
        <end position="405"/>
    </location>
</feature>
<keyword evidence="2" id="KW-1133">Transmembrane helix</keyword>
<feature type="compositionally biased region" description="Basic and acidic residues" evidence="1">
    <location>
        <begin position="53"/>
        <end position="73"/>
    </location>
</feature>
<evidence type="ECO:0000256" key="2">
    <source>
        <dbReference type="SAM" id="Phobius"/>
    </source>
</evidence>
<feature type="region of interest" description="Disordered" evidence="1">
    <location>
        <begin position="379"/>
        <end position="413"/>
    </location>
</feature>
<evidence type="ECO:0000313" key="3">
    <source>
        <dbReference type="EMBL" id="TRM70435.1"/>
    </source>
</evidence>
<feature type="transmembrane region" description="Helical" evidence="2">
    <location>
        <begin position="422"/>
        <end position="445"/>
    </location>
</feature>
<comment type="caution">
    <text evidence="3">The sequence shown here is derived from an EMBL/GenBank/DDBJ whole genome shotgun (WGS) entry which is preliminary data.</text>
</comment>
<evidence type="ECO:0000313" key="4">
    <source>
        <dbReference type="Proteomes" id="UP000320762"/>
    </source>
</evidence>
<dbReference type="Proteomes" id="UP000320762">
    <property type="component" value="Unassembled WGS sequence"/>
</dbReference>
<dbReference type="EMBL" id="VDMD01000001">
    <property type="protein sequence ID" value="TRM70435.1"/>
    <property type="molecule type" value="Genomic_DNA"/>
</dbReference>
<dbReference type="AlphaFoldDB" id="A0A550D070"/>
<keyword evidence="2" id="KW-0812">Transmembrane</keyword>
<evidence type="ECO:0000256" key="1">
    <source>
        <dbReference type="SAM" id="MobiDB-lite"/>
    </source>
</evidence>
<feature type="compositionally biased region" description="Low complexity" evidence="1">
    <location>
        <begin position="277"/>
        <end position="289"/>
    </location>
</feature>
<feature type="compositionally biased region" description="Polar residues" evidence="1">
    <location>
        <begin position="259"/>
        <end position="268"/>
    </location>
</feature>
<reference evidence="3 4" key="1">
    <citation type="journal article" date="2019" name="New Phytol.">
        <title>Comparative genomics reveals unique wood-decay strategies and fruiting body development in the Schizophyllaceae.</title>
        <authorList>
            <person name="Almasi E."/>
            <person name="Sahu N."/>
            <person name="Krizsan K."/>
            <person name="Balint B."/>
            <person name="Kovacs G.M."/>
            <person name="Kiss B."/>
            <person name="Cseklye J."/>
            <person name="Drula E."/>
            <person name="Henrissat B."/>
            <person name="Nagy I."/>
            <person name="Chovatia M."/>
            <person name="Adam C."/>
            <person name="LaButti K."/>
            <person name="Lipzen A."/>
            <person name="Riley R."/>
            <person name="Grigoriev I.V."/>
            <person name="Nagy L.G."/>
        </authorList>
    </citation>
    <scope>NUCLEOTIDE SEQUENCE [LARGE SCALE GENOMIC DNA]</scope>
    <source>
        <strain evidence="3 4">NL-1724</strain>
    </source>
</reference>
<feature type="region of interest" description="Disordered" evidence="1">
    <location>
        <begin position="1"/>
        <end position="322"/>
    </location>
</feature>
<gene>
    <name evidence="3" type="ORF">BD626DRAFT_28810</name>
</gene>